<proteinExistence type="predicted"/>
<dbReference type="Proteomes" id="UP000325255">
    <property type="component" value="Unassembled WGS sequence"/>
</dbReference>
<feature type="transmembrane region" description="Helical" evidence="1">
    <location>
        <begin position="46"/>
        <end position="69"/>
    </location>
</feature>
<keyword evidence="1" id="KW-0472">Membrane</keyword>
<dbReference type="AlphaFoldDB" id="A0A5M6IXA5"/>
<keyword evidence="1" id="KW-0812">Transmembrane</keyword>
<dbReference type="EMBL" id="VWPK01000009">
    <property type="protein sequence ID" value="KAA5612891.1"/>
    <property type="molecule type" value="Genomic_DNA"/>
</dbReference>
<gene>
    <name evidence="2" type="ORF">F1189_07575</name>
</gene>
<accession>A0A5M6IXA5</accession>
<organism evidence="2 3">
    <name type="scientific">Rhodovastum atsumiense</name>
    <dbReference type="NCBI Taxonomy" id="504468"/>
    <lineage>
        <taxon>Bacteria</taxon>
        <taxon>Pseudomonadati</taxon>
        <taxon>Pseudomonadota</taxon>
        <taxon>Alphaproteobacteria</taxon>
        <taxon>Acetobacterales</taxon>
        <taxon>Acetobacteraceae</taxon>
        <taxon>Rhodovastum</taxon>
    </lineage>
</organism>
<evidence type="ECO:0000313" key="2">
    <source>
        <dbReference type="EMBL" id="KAA5612891.1"/>
    </source>
</evidence>
<protein>
    <submittedName>
        <fullName evidence="2">Uncharacterized protein</fullName>
    </submittedName>
</protein>
<sequence>MRYWAGAILFAAGAWMIFSALRKRRAAIASWHAAVAAGVTPKMSSLAGFALAMRPIIQIVLVLAALEVTASYMAVDGGRHFSFFDLGGFLFMLLGYGVWFSINTRYRIIPLPR</sequence>
<comment type="caution">
    <text evidence="2">The sequence shown here is derived from an EMBL/GenBank/DDBJ whole genome shotgun (WGS) entry which is preliminary data.</text>
</comment>
<keyword evidence="3" id="KW-1185">Reference proteome</keyword>
<evidence type="ECO:0000313" key="3">
    <source>
        <dbReference type="Proteomes" id="UP000325255"/>
    </source>
</evidence>
<keyword evidence="1" id="KW-1133">Transmembrane helix</keyword>
<name>A0A5M6IXA5_9PROT</name>
<reference evidence="2 3" key="1">
    <citation type="submission" date="2019-09" db="EMBL/GenBank/DDBJ databases">
        <title>Genome sequence of Rhodovastum atsumiense, a diverse member of the Acetobacteraceae family of non-sulfur purple photosynthetic bacteria.</title>
        <authorList>
            <person name="Meyer T."/>
            <person name="Kyndt J."/>
        </authorList>
    </citation>
    <scope>NUCLEOTIDE SEQUENCE [LARGE SCALE GENOMIC DNA]</scope>
    <source>
        <strain evidence="2 3">DSM 21279</strain>
    </source>
</reference>
<dbReference type="RefSeq" id="WP_150040119.1">
    <property type="nucleotide sequence ID" value="NZ_OW485601.1"/>
</dbReference>
<evidence type="ECO:0000256" key="1">
    <source>
        <dbReference type="SAM" id="Phobius"/>
    </source>
</evidence>
<feature type="transmembrane region" description="Helical" evidence="1">
    <location>
        <begin position="81"/>
        <end position="102"/>
    </location>
</feature>